<dbReference type="Proteomes" id="UP000204092">
    <property type="component" value="Segment"/>
</dbReference>
<proteinExistence type="predicted"/>
<dbReference type="EMBL" id="EU916176">
    <property type="protein sequence ID" value="ACH46790.1"/>
    <property type="molecule type" value="Genomic_DNA"/>
</dbReference>
<accession>B5LWC7</accession>
<evidence type="ECO:0000313" key="2">
    <source>
        <dbReference type="Proteomes" id="UP000204092"/>
    </source>
</evidence>
<dbReference type="Gene3D" id="2.160.20.10">
    <property type="entry name" value="Single-stranded right-handed beta-helix, Pectin lyase-like"/>
    <property type="match status" value="1"/>
</dbReference>
<evidence type="ECO:0000313" key="1">
    <source>
        <dbReference type="EMBL" id="ACH46790.1"/>
    </source>
</evidence>
<dbReference type="InterPro" id="IPR006626">
    <property type="entry name" value="PbH1"/>
</dbReference>
<dbReference type="InterPro" id="IPR011050">
    <property type="entry name" value="Pectin_lyase_fold/virulence"/>
</dbReference>
<dbReference type="SMART" id="SM00710">
    <property type="entry name" value="PbH1"/>
    <property type="match status" value="6"/>
</dbReference>
<organism evidence="1 2">
    <name type="scientific">Feldmannia species virus</name>
    <dbReference type="NCBI Taxonomy" id="39420"/>
    <lineage>
        <taxon>Viruses</taxon>
        <taxon>Varidnaviria</taxon>
        <taxon>Bamfordvirae</taxon>
        <taxon>Nucleocytoviricota</taxon>
        <taxon>Megaviricetes</taxon>
        <taxon>Algavirales</taxon>
        <taxon>Phycodnaviridae</taxon>
        <taxon>Phaeovirus</taxon>
        <taxon>Phaeovirus feldmanniae</taxon>
    </lineage>
</organism>
<dbReference type="RefSeq" id="YP_002154660.1">
    <property type="nucleotide sequence ID" value="NC_011183.1"/>
</dbReference>
<dbReference type="KEGG" id="vg:6804821"/>
<sequence length="623" mass="67947">MFRVLIWLSLLLPCFGKTTDLSPKDSIQAHLDKARPGDTIVLGDGEYEQDLKSVTHGTPDQRITVKGSRRAVVRGADSSRVVEINHSYITLEGFTVSGKRGGEEYADKCVFILGTAKPRIIRENGGEYQSSLDGVVVKGMQIQDCGGECLRVRSFATNVEIYGNRIEGCGRDDFHLGGSSKNGEAIYIGTSSNQWHDGKNSRDGPDYTKYVWVHDNTIDSQGNECVEVKEGASDVLVEYNVCTDQQDSNSAGMGSRTDDVTFRYNDISDCLGAGIRIGGHTIGDKTYGENNEVYGNVFHDTEYSSVKVETGKNHVFCENSCGDGSCTVRGNRVELVESIVGPCGTLRDFPWASSKQSDRRALSANEGCSSSKIRDLSFSEGSTGLKSADGKAVASFTGHVPDAWVSLNFEGRTRFNSLEMEFPGGDRVVYSFDVYGDGEPLLLDQKSSGTTLTGETFVFEKPVEISELSIFGHGNSEDDETRFTEVRVCESGEAPTVQVRAGCDTFELDMSLSGNESVDNLLGKDVSTMWFCSDPPCDVILRLKDPSYVAELDFTISDGDRQVQSFDIQILRDAEWEDVVTDGKSLKTKGVQSVEIGAQNVKAVKFVEYGQASSYSTMSLVGC</sequence>
<protein>
    <submittedName>
        <fullName evidence="1">Putative nosD copper-binding protein</fullName>
    </submittedName>
</protein>
<reference evidence="1 2" key="1">
    <citation type="journal article" date="2009" name="Virology">
        <title>Genomic analysis of the smallest giant virus--Feldmannia sp. virus 158.</title>
        <authorList>
            <person name="Schroeder D.C."/>
            <person name="Park Y."/>
            <person name="Yoon H.M."/>
            <person name="Lee Y.S."/>
            <person name="Kang S.W."/>
            <person name="Meints R.H."/>
            <person name="Ivey R.G."/>
            <person name="Choi T.J."/>
        </authorList>
    </citation>
    <scope>NUCLEOTIDE SEQUENCE [LARGE SCALE GENOMIC DNA]</scope>
    <source>
        <strain evidence="1">FsV-158</strain>
    </source>
</reference>
<dbReference type="GeneID" id="6804821"/>
<dbReference type="OrthoDB" id="30442at10239"/>
<name>B5LWC7_9PHYC</name>
<dbReference type="SUPFAM" id="SSF51126">
    <property type="entry name" value="Pectin lyase-like"/>
    <property type="match status" value="1"/>
</dbReference>
<keyword evidence="2" id="KW-1185">Reference proteome</keyword>
<dbReference type="InterPro" id="IPR012334">
    <property type="entry name" value="Pectin_lyas_fold"/>
</dbReference>